<dbReference type="Proteomes" id="UP000295783">
    <property type="component" value="Unassembled WGS sequence"/>
</dbReference>
<dbReference type="AlphaFoldDB" id="A0A4R6WLX2"/>
<evidence type="ECO:0000313" key="2">
    <source>
        <dbReference type="Proteomes" id="UP000295783"/>
    </source>
</evidence>
<organism evidence="1 2">
    <name type="scientific">Dongia mobilis</name>
    <dbReference type="NCBI Taxonomy" id="578943"/>
    <lineage>
        <taxon>Bacteria</taxon>
        <taxon>Pseudomonadati</taxon>
        <taxon>Pseudomonadota</taxon>
        <taxon>Alphaproteobacteria</taxon>
        <taxon>Rhodospirillales</taxon>
        <taxon>Dongiaceae</taxon>
        <taxon>Dongia</taxon>
    </lineage>
</organism>
<dbReference type="RefSeq" id="WP_166645163.1">
    <property type="nucleotide sequence ID" value="NZ_SNYW01000009.1"/>
</dbReference>
<evidence type="ECO:0000313" key="1">
    <source>
        <dbReference type="EMBL" id="TDQ81576.1"/>
    </source>
</evidence>
<gene>
    <name evidence="1" type="ORF">A8950_2645</name>
</gene>
<keyword evidence="2" id="KW-1185">Reference proteome</keyword>
<accession>A0A4R6WLX2</accession>
<reference evidence="1 2" key="1">
    <citation type="submission" date="2019-03" db="EMBL/GenBank/DDBJ databases">
        <title>Genomic Encyclopedia of Type Strains, Phase III (KMG-III): the genomes of soil and plant-associated and newly described type strains.</title>
        <authorList>
            <person name="Whitman W."/>
        </authorList>
    </citation>
    <scope>NUCLEOTIDE SEQUENCE [LARGE SCALE GENOMIC DNA]</scope>
    <source>
        <strain evidence="1 2">CGMCC 1.7660</strain>
    </source>
</reference>
<sequence length="190" mass="21212">MNLPSFVRAMDIDGDILAADLRAKPRALLDLWQGWRTGDAGPPRKSAIDPVELARARLMPDIWLIVLLPDGRFQFSLSGENLNALFNTTLRGKTVEETFDPATAAFANQRYRRIICDEVAEFSRGPVTCDGKPSYYAYRLILPLVTDDGASRFAIGVAESEEFNPLADPDGERRYFFDEIIMTPVGRIGI</sequence>
<name>A0A4R6WLX2_9PROT</name>
<proteinExistence type="predicted"/>
<protein>
    <recommendedName>
        <fullName evidence="3">PAS domain-containing protein</fullName>
    </recommendedName>
</protein>
<dbReference type="EMBL" id="SNYW01000009">
    <property type="protein sequence ID" value="TDQ81576.1"/>
    <property type="molecule type" value="Genomic_DNA"/>
</dbReference>
<comment type="caution">
    <text evidence="1">The sequence shown here is derived from an EMBL/GenBank/DDBJ whole genome shotgun (WGS) entry which is preliminary data.</text>
</comment>
<dbReference type="InterPro" id="IPR009922">
    <property type="entry name" value="DUF1457"/>
</dbReference>
<evidence type="ECO:0008006" key="3">
    <source>
        <dbReference type="Google" id="ProtNLM"/>
    </source>
</evidence>
<dbReference type="Pfam" id="PF07310">
    <property type="entry name" value="PAS_5"/>
    <property type="match status" value="1"/>
</dbReference>